<proteinExistence type="predicted"/>
<accession>M2YHT9</accession>
<reference evidence="3" key="1">
    <citation type="journal article" date="2012" name="PLoS Genet.">
        <title>The genomes of the fungal plant pathogens Cladosporium fulvum and Dothistroma septosporum reveal adaptation to different hosts and lifestyles but also signatures of common ancestry.</title>
        <authorList>
            <person name="de Wit P.J.G.M."/>
            <person name="van der Burgt A."/>
            <person name="Oekmen B."/>
            <person name="Stergiopoulos I."/>
            <person name="Abd-Elsalam K.A."/>
            <person name="Aerts A.L."/>
            <person name="Bahkali A.H."/>
            <person name="Beenen H.G."/>
            <person name="Chettri P."/>
            <person name="Cox M.P."/>
            <person name="Datema E."/>
            <person name="de Vries R.P."/>
            <person name="Dhillon B."/>
            <person name="Ganley A.R."/>
            <person name="Griffiths S.A."/>
            <person name="Guo Y."/>
            <person name="Hamelin R.C."/>
            <person name="Henrissat B."/>
            <person name="Kabir M.S."/>
            <person name="Jashni M.K."/>
            <person name="Kema G."/>
            <person name="Klaubauf S."/>
            <person name="Lapidus A."/>
            <person name="Levasseur A."/>
            <person name="Lindquist E."/>
            <person name="Mehrabi R."/>
            <person name="Ohm R.A."/>
            <person name="Owen T.J."/>
            <person name="Salamov A."/>
            <person name="Schwelm A."/>
            <person name="Schijlen E."/>
            <person name="Sun H."/>
            <person name="van den Burg H.A."/>
            <person name="van Ham R.C.H.J."/>
            <person name="Zhang S."/>
            <person name="Goodwin S.B."/>
            <person name="Grigoriev I.V."/>
            <person name="Collemare J."/>
            <person name="Bradshaw R.E."/>
        </authorList>
    </citation>
    <scope>NUCLEOTIDE SEQUENCE [LARGE SCALE GENOMIC DNA]</scope>
    <source>
        <strain evidence="3">NZE10 / CBS 128990</strain>
    </source>
</reference>
<keyword evidence="3" id="KW-1185">Reference proteome</keyword>
<evidence type="ECO:0000256" key="1">
    <source>
        <dbReference type="SAM" id="MobiDB-lite"/>
    </source>
</evidence>
<dbReference type="Proteomes" id="UP000016933">
    <property type="component" value="Unassembled WGS sequence"/>
</dbReference>
<name>M2YHT9_DOTSN</name>
<organism evidence="2 3">
    <name type="scientific">Dothistroma septosporum (strain NZE10 / CBS 128990)</name>
    <name type="common">Red band needle blight fungus</name>
    <name type="synonym">Mycosphaerella pini</name>
    <dbReference type="NCBI Taxonomy" id="675120"/>
    <lineage>
        <taxon>Eukaryota</taxon>
        <taxon>Fungi</taxon>
        <taxon>Dikarya</taxon>
        <taxon>Ascomycota</taxon>
        <taxon>Pezizomycotina</taxon>
        <taxon>Dothideomycetes</taxon>
        <taxon>Dothideomycetidae</taxon>
        <taxon>Mycosphaerellales</taxon>
        <taxon>Mycosphaerellaceae</taxon>
        <taxon>Dothistroma</taxon>
    </lineage>
</organism>
<dbReference type="EMBL" id="KB446548">
    <property type="protein sequence ID" value="EME38065.1"/>
    <property type="molecule type" value="Genomic_DNA"/>
</dbReference>
<reference evidence="2 3" key="2">
    <citation type="journal article" date="2012" name="PLoS Pathog.">
        <title>Diverse lifestyles and strategies of plant pathogenesis encoded in the genomes of eighteen Dothideomycetes fungi.</title>
        <authorList>
            <person name="Ohm R.A."/>
            <person name="Feau N."/>
            <person name="Henrissat B."/>
            <person name="Schoch C.L."/>
            <person name="Horwitz B.A."/>
            <person name="Barry K.W."/>
            <person name="Condon B.J."/>
            <person name="Copeland A.C."/>
            <person name="Dhillon B."/>
            <person name="Glaser F."/>
            <person name="Hesse C.N."/>
            <person name="Kosti I."/>
            <person name="LaButti K."/>
            <person name="Lindquist E.A."/>
            <person name="Lucas S."/>
            <person name="Salamov A.A."/>
            <person name="Bradshaw R.E."/>
            <person name="Ciuffetti L."/>
            <person name="Hamelin R.C."/>
            <person name="Kema G.H.J."/>
            <person name="Lawrence C."/>
            <person name="Scott J.A."/>
            <person name="Spatafora J.W."/>
            <person name="Turgeon B.G."/>
            <person name="de Wit P.J.G.M."/>
            <person name="Zhong S."/>
            <person name="Goodwin S.B."/>
            <person name="Grigoriev I.V."/>
        </authorList>
    </citation>
    <scope>NUCLEOTIDE SEQUENCE [LARGE SCALE GENOMIC DNA]</scope>
    <source>
        <strain evidence="3">NZE10 / CBS 128990</strain>
    </source>
</reference>
<dbReference type="HOGENOM" id="CLU_906210_0_0_1"/>
<gene>
    <name evidence="2" type="ORF">DOTSEDRAFT_39607</name>
</gene>
<sequence>MTQVRPKAQNQALAFASPPASLHTDNCVPFLESRPDTSKKDLSPDSVTPTPPQRIESDSRNNPAMLQANATALSAANKAAAEVFCTSELLENVLAHLDDIKTVVKLSTPARQHTTSSTRSAQRLTGRTEVVLPSKKVIQHLRQCNACKIEQFLATSLAKLFVCQPPTETVLMDSCERHPTGEGYSKSGVRSVRATPGVTLGDVVQAIFSPERRGPKVHDLRIPGALSITQHEWAVMREKRILHRTPIPKSATGRTLIHPSRTWISLRLSGVGDQGVRLPAYTTHSHRAFHHQDYKRRRPDCVSACHR</sequence>
<evidence type="ECO:0000313" key="3">
    <source>
        <dbReference type="Proteomes" id="UP000016933"/>
    </source>
</evidence>
<feature type="compositionally biased region" description="Basic and acidic residues" evidence="1">
    <location>
        <begin position="33"/>
        <end position="43"/>
    </location>
</feature>
<dbReference type="AlphaFoldDB" id="M2YHT9"/>
<dbReference type="OrthoDB" id="10450373at2759"/>
<evidence type="ECO:0000313" key="2">
    <source>
        <dbReference type="EMBL" id="EME38065.1"/>
    </source>
</evidence>
<feature type="region of interest" description="Disordered" evidence="1">
    <location>
        <begin position="1"/>
        <end position="61"/>
    </location>
</feature>
<feature type="compositionally biased region" description="Polar residues" evidence="1">
    <location>
        <begin position="1"/>
        <end position="12"/>
    </location>
</feature>
<protein>
    <submittedName>
        <fullName evidence="2">Uncharacterized protein</fullName>
    </submittedName>
</protein>